<dbReference type="NCBIfam" id="TIGR03931">
    <property type="entry name" value="T7SS_Rv3446c"/>
    <property type="match status" value="1"/>
</dbReference>
<evidence type="ECO:0000313" key="1">
    <source>
        <dbReference type="EMBL" id="CDZ89215.1"/>
    </source>
</evidence>
<proteinExistence type="predicted"/>
<organism evidence="1 2">
    <name type="scientific">Rhodococcus ruber</name>
    <dbReference type="NCBI Taxonomy" id="1830"/>
    <lineage>
        <taxon>Bacteria</taxon>
        <taxon>Bacillati</taxon>
        <taxon>Actinomycetota</taxon>
        <taxon>Actinomycetes</taxon>
        <taxon>Mycobacteriales</taxon>
        <taxon>Nocardiaceae</taxon>
        <taxon>Rhodococcus</taxon>
    </lineage>
</organism>
<dbReference type="AlphaFoldDB" id="A0A098BLW3"/>
<evidence type="ECO:0000313" key="2">
    <source>
        <dbReference type="Proteomes" id="UP000042997"/>
    </source>
</evidence>
<dbReference type="OrthoDB" id="4412823at2"/>
<accession>A0A098BLW3</accession>
<dbReference type="EMBL" id="CCSD01000058">
    <property type="protein sequence ID" value="CDZ89215.1"/>
    <property type="molecule type" value="Genomic_DNA"/>
</dbReference>
<dbReference type="RefSeq" id="WP_040272361.1">
    <property type="nucleotide sequence ID" value="NZ_JAGGMX010000001.1"/>
</dbReference>
<sequence>MSDVRTLHMQVVPGRIHARWADRTVTIPAAAPEPRSDDDAHPAALLGYAAATAGAPDDLDTVTVVHPTEWGERRRAQLHTAARQVARHAVLVTAAVAARRTAPPGDGERYAVVEVDGAGVTTTALTTPDGEVDRLARDSDLDEGLLDSPAGARRLDELIRNVCGSVDPDVVLVTGSPGEPPGMPLCERIAERLGRGIRVLPVAASEMLAAVPDPGPEPPADAAAAPCWLHTEPASRPVGRMRRGVAVVAVVAVVAAVAAVAAVGLVWTSGHRADLHEEIVNDPAAGDAGGVTPGTRSPTPRAPSVRHVLGPVRLELPEGWALRGPARADRAELVPVGGSDRRIVLVHSILRRHLDLAGVGEVLARRAAERGEVIRDLDADTTFADRPVIAYVEAPDDFSLVRWFVVVESGIQVAVGCQFLTGEWSGIKNECEQAVHTVTVA</sequence>
<gene>
    <name evidence="1" type="ORF">RHRU231_470063</name>
</gene>
<protein>
    <submittedName>
        <fullName evidence="1">Uncharacterized protein</fullName>
    </submittedName>
</protein>
<reference evidence="1 2" key="1">
    <citation type="journal article" date="2014" name="Genome Announc.">
        <title>Draft Genome Sequence of Propane- and Butane-Oxidizing Actinobacterium Rhodococcus ruber IEGM 231.</title>
        <authorList>
            <person name="Ivshina I.B."/>
            <person name="Kuyukina M.S."/>
            <person name="Krivoruchko A.V."/>
            <person name="Barbe V."/>
            <person name="Fischer C."/>
        </authorList>
    </citation>
    <scope>NUCLEOTIDE SEQUENCE [LARGE SCALE GENOMIC DNA]</scope>
</reference>
<dbReference type="Proteomes" id="UP000042997">
    <property type="component" value="Unassembled WGS sequence"/>
</dbReference>
<dbReference type="InterPro" id="IPR023840">
    <property type="entry name" value="T7SS_Rv3446c"/>
</dbReference>
<dbReference type="eggNOG" id="COG0443">
    <property type="taxonomic scope" value="Bacteria"/>
</dbReference>
<name>A0A098BLW3_9NOCA</name>